<organism evidence="1 2">
    <name type="scientific">Mauremys mutica</name>
    <name type="common">yellowpond turtle</name>
    <dbReference type="NCBI Taxonomy" id="74926"/>
    <lineage>
        <taxon>Eukaryota</taxon>
        <taxon>Metazoa</taxon>
        <taxon>Chordata</taxon>
        <taxon>Craniata</taxon>
        <taxon>Vertebrata</taxon>
        <taxon>Euteleostomi</taxon>
        <taxon>Archelosauria</taxon>
        <taxon>Testudinata</taxon>
        <taxon>Testudines</taxon>
        <taxon>Cryptodira</taxon>
        <taxon>Durocryptodira</taxon>
        <taxon>Testudinoidea</taxon>
        <taxon>Geoemydidae</taxon>
        <taxon>Geoemydinae</taxon>
        <taxon>Mauremys</taxon>
    </lineage>
</organism>
<proteinExistence type="predicted"/>
<name>A0A9D4ARE2_9SAUR</name>
<gene>
    <name evidence="1" type="ORF">KIL84_023069</name>
</gene>
<reference evidence="1" key="1">
    <citation type="submission" date="2021-09" db="EMBL/GenBank/DDBJ databases">
        <title>The genome of Mauremys mutica provides insights into the evolution of semi-aquatic lifestyle.</title>
        <authorList>
            <person name="Gong S."/>
            <person name="Gao Y."/>
        </authorList>
    </citation>
    <scope>NUCLEOTIDE SEQUENCE</scope>
    <source>
        <strain evidence="1">MM-2020</strain>
        <tissue evidence="1">Muscle</tissue>
    </source>
</reference>
<keyword evidence="2" id="KW-1185">Reference proteome</keyword>
<evidence type="ECO:0000313" key="1">
    <source>
        <dbReference type="EMBL" id="KAH1165510.1"/>
    </source>
</evidence>
<sequence length="108" mass="12006">MCVKLPDQHAPPTGLSHMNTQAGTGEKAHLTHFIPLPLLLTTAWAQFFPLPPLFIRPWGVDMPEPRSWGWSSMPGPPNPCWKFLLMLFPTAALACEQVPSSMCTRGLR</sequence>
<accession>A0A9D4ARE2</accession>
<evidence type="ECO:0000313" key="2">
    <source>
        <dbReference type="Proteomes" id="UP000827986"/>
    </source>
</evidence>
<dbReference type="EMBL" id="JAHDVG010000488">
    <property type="protein sequence ID" value="KAH1165510.1"/>
    <property type="molecule type" value="Genomic_DNA"/>
</dbReference>
<dbReference type="Proteomes" id="UP000827986">
    <property type="component" value="Unassembled WGS sequence"/>
</dbReference>
<dbReference type="AlphaFoldDB" id="A0A9D4ARE2"/>
<protein>
    <submittedName>
        <fullName evidence="1">Uncharacterized protein</fullName>
    </submittedName>
</protein>
<comment type="caution">
    <text evidence="1">The sequence shown here is derived from an EMBL/GenBank/DDBJ whole genome shotgun (WGS) entry which is preliminary data.</text>
</comment>